<dbReference type="SUPFAM" id="SSF53244">
    <property type="entry name" value="MurD-like peptide ligases, peptide-binding domain"/>
    <property type="match status" value="1"/>
</dbReference>
<evidence type="ECO:0000256" key="8">
    <source>
        <dbReference type="ARBA" id="ARBA00023306"/>
    </source>
</evidence>
<keyword evidence="8 10" id="KW-0131">Cell cycle</keyword>
<keyword evidence="4 10" id="KW-0547">Nucleotide-binding</keyword>
<dbReference type="InterPro" id="IPR004101">
    <property type="entry name" value="Mur_ligase_C"/>
</dbReference>
<evidence type="ECO:0000256" key="7">
    <source>
        <dbReference type="ARBA" id="ARBA00022984"/>
    </source>
</evidence>
<evidence type="ECO:0000313" key="15">
    <source>
        <dbReference type="EMBL" id="HCO23232.1"/>
    </source>
</evidence>
<dbReference type="Proteomes" id="UP000263642">
    <property type="component" value="Unassembled WGS sequence"/>
</dbReference>
<dbReference type="Gene3D" id="3.40.1390.10">
    <property type="entry name" value="MurE/MurF, N-terminal domain"/>
    <property type="match status" value="1"/>
</dbReference>
<dbReference type="InterPro" id="IPR013221">
    <property type="entry name" value="Mur_ligase_cen"/>
</dbReference>
<evidence type="ECO:0000256" key="9">
    <source>
        <dbReference type="ARBA" id="ARBA00023316"/>
    </source>
</evidence>
<dbReference type="EC" id="6.3.2.10" evidence="10 11"/>
<evidence type="ECO:0000259" key="13">
    <source>
        <dbReference type="Pfam" id="PF02875"/>
    </source>
</evidence>
<comment type="similarity">
    <text evidence="10">Belongs to the MurCDEF family. MurF subfamily.</text>
</comment>
<evidence type="ECO:0000256" key="3">
    <source>
        <dbReference type="ARBA" id="ARBA00022618"/>
    </source>
</evidence>
<dbReference type="Pfam" id="PF02875">
    <property type="entry name" value="Mur_ligase_C"/>
    <property type="match status" value="1"/>
</dbReference>
<dbReference type="PANTHER" id="PTHR43024">
    <property type="entry name" value="UDP-N-ACETYLMURAMOYL-TRIPEPTIDE--D-ALANYL-D-ALANINE LIGASE"/>
    <property type="match status" value="1"/>
</dbReference>
<keyword evidence="9 10" id="KW-0961">Cell wall biogenesis/degradation</keyword>
<name>A0A3D3R582_9PLAN</name>
<keyword evidence="3 10" id="KW-0132">Cell division</keyword>
<evidence type="ECO:0000313" key="16">
    <source>
        <dbReference type="Proteomes" id="UP000263642"/>
    </source>
</evidence>
<comment type="pathway">
    <text evidence="10 11">Cell wall biogenesis; peptidoglycan biosynthesis.</text>
</comment>
<evidence type="ECO:0000259" key="12">
    <source>
        <dbReference type="Pfam" id="PF01225"/>
    </source>
</evidence>
<dbReference type="GO" id="GO:0071555">
    <property type="term" value="P:cell wall organization"/>
    <property type="evidence" value="ECO:0007669"/>
    <property type="project" value="UniProtKB-KW"/>
</dbReference>
<comment type="catalytic activity">
    <reaction evidence="10 11">
        <text>D-alanyl-D-alanine + UDP-N-acetyl-alpha-D-muramoyl-L-alanyl-gamma-D-glutamyl-meso-2,6-diaminopimelate + ATP = UDP-N-acetyl-alpha-D-muramoyl-L-alanyl-gamma-D-glutamyl-meso-2,6-diaminopimeloyl-D-alanyl-D-alanine + ADP + phosphate + H(+)</text>
        <dbReference type="Rhea" id="RHEA:28374"/>
        <dbReference type="ChEBI" id="CHEBI:15378"/>
        <dbReference type="ChEBI" id="CHEBI:30616"/>
        <dbReference type="ChEBI" id="CHEBI:43474"/>
        <dbReference type="ChEBI" id="CHEBI:57822"/>
        <dbReference type="ChEBI" id="CHEBI:61386"/>
        <dbReference type="ChEBI" id="CHEBI:83905"/>
        <dbReference type="ChEBI" id="CHEBI:456216"/>
        <dbReference type="EC" id="6.3.2.10"/>
    </reaction>
</comment>
<dbReference type="InterPro" id="IPR036565">
    <property type="entry name" value="Mur-like_cat_sf"/>
</dbReference>
<dbReference type="GO" id="GO:0051301">
    <property type="term" value="P:cell division"/>
    <property type="evidence" value="ECO:0007669"/>
    <property type="project" value="UniProtKB-KW"/>
</dbReference>
<dbReference type="InterPro" id="IPR035911">
    <property type="entry name" value="MurE/MurF_N"/>
</dbReference>
<comment type="caution">
    <text evidence="15">The sequence shown here is derived from an EMBL/GenBank/DDBJ whole genome shotgun (WGS) entry which is preliminary data.</text>
</comment>
<dbReference type="InterPro" id="IPR005863">
    <property type="entry name" value="UDP-N-AcMur_synth"/>
</dbReference>
<protein>
    <recommendedName>
        <fullName evidence="10 11">UDP-N-acetylmuramoyl-tripeptide--D-alanyl-D-alanine ligase</fullName>
        <ecNumber evidence="10 11">6.3.2.10</ecNumber>
    </recommendedName>
    <alternativeName>
        <fullName evidence="10">D-alanyl-D-alanine-adding enzyme</fullName>
    </alternativeName>
</protein>
<dbReference type="UniPathway" id="UPA00219"/>
<dbReference type="GO" id="GO:0005524">
    <property type="term" value="F:ATP binding"/>
    <property type="evidence" value="ECO:0007669"/>
    <property type="project" value="UniProtKB-UniRule"/>
</dbReference>
<evidence type="ECO:0000256" key="6">
    <source>
        <dbReference type="ARBA" id="ARBA00022960"/>
    </source>
</evidence>
<dbReference type="GO" id="GO:0005737">
    <property type="term" value="C:cytoplasm"/>
    <property type="evidence" value="ECO:0007669"/>
    <property type="project" value="UniProtKB-SubCell"/>
</dbReference>
<gene>
    <name evidence="10" type="primary">murF</name>
    <name evidence="15" type="ORF">DIT97_09305</name>
</gene>
<keyword evidence="2 10" id="KW-0436">Ligase</keyword>
<organism evidence="15 16">
    <name type="scientific">Gimesia maris</name>
    <dbReference type="NCBI Taxonomy" id="122"/>
    <lineage>
        <taxon>Bacteria</taxon>
        <taxon>Pseudomonadati</taxon>
        <taxon>Planctomycetota</taxon>
        <taxon>Planctomycetia</taxon>
        <taxon>Planctomycetales</taxon>
        <taxon>Planctomycetaceae</taxon>
        <taxon>Gimesia</taxon>
    </lineage>
</organism>
<dbReference type="Gene3D" id="3.90.190.20">
    <property type="entry name" value="Mur ligase, C-terminal domain"/>
    <property type="match status" value="1"/>
</dbReference>
<dbReference type="GO" id="GO:0047480">
    <property type="term" value="F:UDP-N-acetylmuramoyl-tripeptide-D-alanyl-D-alanine ligase activity"/>
    <property type="evidence" value="ECO:0007669"/>
    <property type="project" value="UniProtKB-UniRule"/>
</dbReference>
<feature type="domain" description="Mur ligase central" evidence="14">
    <location>
        <begin position="111"/>
        <end position="293"/>
    </location>
</feature>
<dbReference type="SUPFAM" id="SSF63418">
    <property type="entry name" value="MurE/MurF N-terminal domain"/>
    <property type="match status" value="1"/>
</dbReference>
<feature type="domain" description="Mur ligase N-terminal catalytic" evidence="12">
    <location>
        <begin position="27"/>
        <end position="96"/>
    </location>
</feature>
<dbReference type="GO" id="GO:0008766">
    <property type="term" value="F:UDP-N-acetylmuramoylalanyl-D-glutamyl-2,6-diaminopimelate-D-alanyl-D-alanine ligase activity"/>
    <property type="evidence" value="ECO:0007669"/>
    <property type="project" value="RHEA"/>
</dbReference>
<accession>A0A3D3R582</accession>
<evidence type="ECO:0000259" key="14">
    <source>
        <dbReference type="Pfam" id="PF08245"/>
    </source>
</evidence>
<keyword evidence="1 10" id="KW-0963">Cytoplasm</keyword>
<evidence type="ECO:0000256" key="5">
    <source>
        <dbReference type="ARBA" id="ARBA00022840"/>
    </source>
</evidence>
<dbReference type="PANTHER" id="PTHR43024:SF1">
    <property type="entry name" value="UDP-N-ACETYLMURAMOYL-TRIPEPTIDE--D-ALANYL-D-ALANINE LIGASE"/>
    <property type="match status" value="1"/>
</dbReference>
<dbReference type="NCBIfam" id="TIGR01143">
    <property type="entry name" value="murF"/>
    <property type="match status" value="1"/>
</dbReference>
<comment type="function">
    <text evidence="10 11">Involved in cell wall formation. Catalyzes the final step in the synthesis of UDP-N-acetylmuramoyl-pentapeptide, the precursor of murein.</text>
</comment>
<dbReference type="Pfam" id="PF08245">
    <property type="entry name" value="Mur_ligase_M"/>
    <property type="match status" value="1"/>
</dbReference>
<feature type="domain" description="Mur ligase C-terminal" evidence="13">
    <location>
        <begin position="315"/>
        <end position="441"/>
    </location>
</feature>
<evidence type="ECO:0000256" key="4">
    <source>
        <dbReference type="ARBA" id="ARBA00022741"/>
    </source>
</evidence>
<dbReference type="GO" id="GO:0008360">
    <property type="term" value="P:regulation of cell shape"/>
    <property type="evidence" value="ECO:0007669"/>
    <property type="project" value="UniProtKB-KW"/>
</dbReference>
<keyword evidence="7 10" id="KW-0573">Peptidoglycan synthesis</keyword>
<evidence type="ECO:0000256" key="2">
    <source>
        <dbReference type="ARBA" id="ARBA00022598"/>
    </source>
</evidence>
<dbReference type="Gene3D" id="3.40.1190.10">
    <property type="entry name" value="Mur-like, catalytic domain"/>
    <property type="match status" value="1"/>
</dbReference>
<dbReference type="InterPro" id="IPR000713">
    <property type="entry name" value="Mur_ligase_N"/>
</dbReference>
<dbReference type="GO" id="GO:0009252">
    <property type="term" value="P:peptidoglycan biosynthetic process"/>
    <property type="evidence" value="ECO:0007669"/>
    <property type="project" value="UniProtKB-UniRule"/>
</dbReference>
<dbReference type="AlphaFoldDB" id="A0A3D3R582"/>
<dbReference type="SUPFAM" id="SSF53623">
    <property type="entry name" value="MurD-like peptide ligases, catalytic domain"/>
    <property type="match status" value="1"/>
</dbReference>
<evidence type="ECO:0000256" key="11">
    <source>
        <dbReference type="RuleBase" id="RU004136"/>
    </source>
</evidence>
<dbReference type="InterPro" id="IPR036615">
    <property type="entry name" value="Mur_ligase_C_dom_sf"/>
</dbReference>
<evidence type="ECO:0000256" key="10">
    <source>
        <dbReference type="HAMAP-Rule" id="MF_02019"/>
    </source>
</evidence>
<proteinExistence type="inferred from homology"/>
<dbReference type="EMBL" id="DQAY01000055">
    <property type="protein sequence ID" value="HCO23232.1"/>
    <property type="molecule type" value="Genomic_DNA"/>
</dbReference>
<keyword evidence="5 10" id="KW-0067">ATP-binding</keyword>
<feature type="binding site" evidence="10">
    <location>
        <begin position="113"/>
        <end position="119"/>
    </location>
    <ligand>
        <name>ATP</name>
        <dbReference type="ChEBI" id="CHEBI:30616"/>
    </ligand>
</feature>
<dbReference type="Pfam" id="PF01225">
    <property type="entry name" value="Mur_ligase"/>
    <property type="match status" value="1"/>
</dbReference>
<dbReference type="HAMAP" id="MF_02019">
    <property type="entry name" value="MurF"/>
    <property type="match status" value="1"/>
</dbReference>
<comment type="subcellular location">
    <subcellularLocation>
        <location evidence="10 11">Cytoplasm</location>
    </subcellularLocation>
</comment>
<reference evidence="15 16" key="1">
    <citation type="journal article" date="2018" name="Nat. Biotechnol.">
        <title>A standardized bacterial taxonomy based on genome phylogeny substantially revises the tree of life.</title>
        <authorList>
            <person name="Parks D.H."/>
            <person name="Chuvochina M."/>
            <person name="Waite D.W."/>
            <person name="Rinke C."/>
            <person name="Skarshewski A."/>
            <person name="Chaumeil P.A."/>
            <person name="Hugenholtz P."/>
        </authorList>
    </citation>
    <scope>NUCLEOTIDE SEQUENCE [LARGE SCALE GENOMIC DNA]</scope>
    <source>
        <strain evidence="15">UBA9375</strain>
    </source>
</reference>
<evidence type="ECO:0000256" key="1">
    <source>
        <dbReference type="ARBA" id="ARBA00022490"/>
    </source>
</evidence>
<sequence length="470" mass="50558">MDRISINTISQVIQRGATNPLQELAEVAGISIDSRTAKENDLFFAIQGKRFDGHQFVNQALTRGAAACVVKRGEVTNPGSQLLLEVDDVNHALLQFARWYREQQSAQVIGVTGSVGKTTTRSMIYTALSSCLTGIQSPANFNNEFGVPLSIAGIESSHQFAVLELAASQVGEIRELAAIALPQIGVITAIGHSHLEHFGTLQQIAETKGELFEQLPATGLAIVCGDDPFADCLASRTTARKVRIGLGENNDLQAVSIEQDQQGISFRVNGQQYLLPVVGRHFVNAALAAIAVARELGISEQDVAESLRNYSTVPGRCHQMQIGDWTVIDDTYNASPDSMRAACQVLHDHVGTGKRIMVLGDMLELGPETERYHRELGILVCQAGVDLLFACGKQATSVAQGARSAGMSHTIIITAADVELLAENVTDLLEPGDVVLVKGSRGMRMERLLQHLQQIVSDRVTAGATKISCV</sequence>
<dbReference type="InterPro" id="IPR051046">
    <property type="entry name" value="MurCDEF_CellWall_CoF430Synth"/>
</dbReference>
<keyword evidence="6 10" id="KW-0133">Cell shape</keyword>